<comment type="caution">
    <text evidence="6">The sequence shown here is derived from an EMBL/GenBank/DDBJ whole genome shotgun (WGS) entry which is preliminary data.</text>
</comment>
<dbReference type="InterPro" id="IPR050319">
    <property type="entry name" value="ABC_transp_ATP-bind"/>
</dbReference>
<accession>A0ABV6GEN9</accession>
<proteinExistence type="inferred from homology"/>
<dbReference type="PROSITE" id="PS50893">
    <property type="entry name" value="ABC_TRANSPORTER_2"/>
    <property type="match status" value="1"/>
</dbReference>
<reference evidence="6 7" key="1">
    <citation type="submission" date="2024-09" db="EMBL/GenBank/DDBJ databases">
        <authorList>
            <person name="Sun Q."/>
            <person name="Mori K."/>
        </authorList>
    </citation>
    <scope>NUCLEOTIDE SEQUENCE [LARGE SCALE GENOMIC DNA]</scope>
    <source>
        <strain evidence="6 7">CCM 7228</strain>
    </source>
</reference>
<dbReference type="InterPro" id="IPR003593">
    <property type="entry name" value="AAA+_ATPase"/>
</dbReference>
<feature type="domain" description="ABC transporter" evidence="5">
    <location>
        <begin position="3"/>
        <end position="243"/>
    </location>
</feature>
<evidence type="ECO:0000313" key="7">
    <source>
        <dbReference type="Proteomes" id="UP001589854"/>
    </source>
</evidence>
<dbReference type="PANTHER" id="PTHR43776:SF7">
    <property type="entry name" value="D,D-DIPEPTIDE TRANSPORT ATP-BINDING PROTEIN DDPF-RELATED"/>
    <property type="match status" value="1"/>
</dbReference>
<dbReference type="Pfam" id="PF00005">
    <property type="entry name" value="ABC_tran"/>
    <property type="match status" value="1"/>
</dbReference>
<dbReference type="PANTHER" id="PTHR43776">
    <property type="entry name" value="TRANSPORT ATP-BINDING PROTEIN"/>
    <property type="match status" value="1"/>
</dbReference>
<organism evidence="6 7">
    <name type="scientific">Metabacillus herbersteinensis</name>
    <dbReference type="NCBI Taxonomy" id="283816"/>
    <lineage>
        <taxon>Bacteria</taxon>
        <taxon>Bacillati</taxon>
        <taxon>Bacillota</taxon>
        <taxon>Bacilli</taxon>
        <taxon>Bacillales</taxon>
        <taxon>Bacillaceae</taxon>
        <taxon>Metabacillus</taxon>
    </lineage>
</organism>
<sequence length="267" mass="30385">MLLKVKNISASYKNKKKSVLQDISFTLEMGQKLGIVGESGSGKSTLTRILAGFHPIERGEVLLQERPVRAKVKDRKWLNRKVQLVFQDSISSLDPQQTVRQVLEEPLCNFFSLTKKEREQQVGTILEEVNLKKDILNRKGRTLSGGQAQRVCIARSLLARPEILLCDEPVTGLDMMNQTRIINLLKKIVAEKQLAIIFVSHDISLVLDFCDVILVLKDGQQVDFFKAVEWNHTDRSDYTTKLIESINLQSLVFEMQRKVGDRLHPCS</sequence>
<keyword evidence="2" id="KW-0813">Transport</keyword>
<dbReference type="InterPro" id="IPR003439">
    <property type="entry name" value="ABC_transporter-like_ATP-bd"/>
</dbReference>
<keyword evidence="3" id="KW-0547">Nucleotide-binding</keyword>
<keyword evidence="4 6" id="KW-0067">ATP-binding</keyword>
<dbReference type="InterPro" id="IPR027417">
    <property type="entry name" value="P-loop_NTPase"/>
</dbReference>
<protein>
    <submittedName>
        <fullName evidence="6">ABC transporter ATP-binding protein</fullName>
    </submittedName>
</protein>
<evidence type="ECO:0000256" key="3">
    <source>
        <dbReference type="ARBA" id="ARBA00022741"/>
    </source>
</evidence>
<evidence type="ECO:0000256" key="4">
    <source>
        <dbReference type="ARBA" id="ARBA00022840"/>
    </source>
</evidence>
<name>A0ABV6GEN9_9BACI</name>
<keyword evidence="7" id="KW-1185">Reference proteome</keyword>
<dbReference type="CDD" id="cd03257">
    <property type="entry name" value="ABC_NikE_OppD_transporters"/>
    <property type="match status" value="1"/>
</dbReference>
<comment type="similarity">
    <text evidence="1">Belongs to the ABC transporter superfamily.</text>
</comment>
<evidence type="ECO:0000259" key="5">
    <source>
        <dbReference type="PROSITE" id="PS50893"/>
    </source>
</evidence>
<dbReference type="GO" id="GO:0005524">
    <property type="term" value="F:ATP binding"/>
    <property type="evidence" value="ECO:0007669"/>
    <property type="project" value="UniProtKB-KW"/>
</dbReference>
<dbReference type="EMBL" id="JBHLVO010000006">
    <property type="protein sequence ID" value="MFC0271866.1"/>
    <property type="molecule type" value="Genomic_DNA"/>
</dbReference>
<dbReference type="Gene3D" id="3.40.50.300">
    <property type="entry name" value="P-loop containing nucleotide triphosphate hydrolases"/>
    <property type="match status" value="1"/>
</dbReference>
<evidence type="ECO:0000256" key="2">
    <source>
        <dbReference type="ARBA" id="ARBA00022448"/>
    </source>
</evidence>
<dbReference type="Proteomes" id="UP001589854">
    <property type="component" value="Unassembled WGS sequence"/>
</dbReference>
<dbReference type="SUPFAM" id="SSF52540">
    <property type="entry name" value="P-loop containing nucleoside triphosphate hydrolases"/>
    <property type="match status" value="1"/>
</dbReference>
<dbReference type="SMART" id="SM00382">
    <property type="entry name" value="AAA"/>
    <property type="match status" value="1"/>
</dbReference>
<dbReference type="PROSITE" id="PS00211">
    <property type="entry name" value="ABC_TRANSPORTER_1"/>
    <property type="match status" value="1"/>
</dbReference>
<gene>
    <name evidence="6" type="ORF">ACFFIX_10420</name>
</gene>
<evidence type="ECO:0000256" key="1">
    <source>
        <dbReference type="ARBA" id="ARBA00005417"/>
    </source>
</evidence>
<evidence type="ECO:0000313" key="6">
    <source>
        <dbReference type="EMBL" id="MFC0271866.1"/>
    </source>
</evidence>
<dbReference type="InterPro" id="IPR017871">
    <property type="entry name" value="ABC_transporter-like_CS"/>
</dbReference>